<dbReference type="CDD" id="cd23808">
    <property type="entry name" value="UBCc_UBE2W"/>
    <property type="match status" value="1"/>
</dbReference>
<feature type="domain" description="UBC core" evidence="1">
    <location>
        <begin position="4"/>
        <end position="157"/>
    </location>
</feature>
<reference evidence="2" key="1">
    <citation type="submission" date="2023-03" db="EMBL/GenBank/DDBJ databases">
        <title>Massive genome expansion in bonnet fungi (Mycena s.s.) driven by repeated elements and novel gene families across ecological guilds.</title>
        <authorList>
            <consortium name="Lawrence Berkeley National Laboratory"/>
            <person name="Harder C.B."/>
            <person name="Miyauchi S."/>
            <person name="Viragh M."/>
            <person name="Kuo A."/>
            <person name="Thoen E."/>
            <person name="Andreopoulos B."/>
            <person name="Lu D."/>
            <person name="Skrede I."/>
            <person name="Drula E."/>
            <person name="Henrissat B."/>
            <person name="Morin E."/>
            <person name="Kohler A."/>
            <person name="Barry K."/>
            <person name="LaButti K."/>
            <person name="Morin E."/>
            <person name="Salamov A."/>
            <person name="Lipzen A."/>
            <person name="Mereny Z."/>
            <person name="Hegedus B."/>
            <person name="Baldrian P."/>
            <person name="Stursova M."/>
            <person name="Weitz H."/>
            <person name="Taylor A."/>
            <person name="Grigoriev I.V."/>
            <person name="Nagy L.G."/>
            <person name="Martin F."/>
            <person name="Kauserud H."/>
        </authorList>
    </citation>
    <scope>NUCLEOTIDE SEQUENCE</scope>
    <source>
        <strain evidence="2">CBHHK188m</strain>
    </source>
</reference>
<dbReference type="InterPro" id="IPR000608">
    <property type="entry name" value="UBC"/>
</dbReference>
<dbReference type="Proteomes" id="UP001215280">
    <property type="component" value="Unassembled WGS sequence"/>
</dbReference>
<dbReference type="InterPro" id="IPR016135">
    <property type="entry name" value="UBQ-conjugating_enzyme/RWD"/>
</dbReference>
<gene>
    <name evidence="2" type="ORF">DFH07DRAFT_734082</name>
</gene>
<name>A0AAD7NRA8_9AGAR</name>
<accession>A0AAD7NRA8</accession>
<dbReference type="PROSITE" id="PS50127">
    <property type="entry name" value="UBC_2"/>
    <property type="match status" value="1"/>
</dbReference>
<dbReference type="Pfam" id="PF00179">
    <property type="entry name" value="UQ_con"/>
    <property type="match status" value="1"/>
</dbReference>
<dbReference type="Gene3D" id="3.10.110.10">
    <property type="entry name" value="Ubiquitin Conjugating Enzyme"/>
    <property type="match status" value="1"/>
</dbReference>
<organism evidence="2 3">
    <name type="scientific">Mycena maculata</name>
    <dbReference type="NCBI Taxonomy" id="230809"/>
    <lineage>
        <taxon>Eukaryota</taxon>
        <taxon>Fungi</taxon>
        <taxon>Dikarya</taxon>
        <taxon>Basidiomycota</taxon>
        <taxon>Agaricomycotina</taxon>
        <taxon>Agaricomycetes</taxon>
        <taxon>Agaricomycetidae</taxon>
        <taxon>Agaricales</taxon>
        <taxon>Marasmiineae</taxon>
        <taxon>Mycenaceae</taxon>
        <taxon>Mycena</taxon>
    </lineage>
</organism>
<evidence type="ECO:0000259" key="1">
    <source>
        <dbReference type="PROSITE" id="PS50127"/>
    </source>
</evidence>
<proteinExistence type="predicted"/>
<evidence type="ECO:0000313" key="3">
    <source>
        <dbReference type="Proteomes" id="UP001215280"/>
    </source>
</evidence>
<dbReference type="EMBL" id="JARJLG010000020">
    <property type="protein sequence ID" value="KAJ7771945.1"/>
    <property type="molecule type" value="Genomic_DNA"/>
</dbReference>
<keyword evidence="3" id="KW-1185">Reference proteome</keyword>
<sequence length="157" mass="17698">MASIASKRLVKELSEIKSEGCPVGIHLIHSDDFSRWIFSIEVLGDSLYQVPLFDASLAFEVDWLSEVHTLQFRFDLQYPISSPAVQFVVTDGKEAPIHPHVYSNGHVCPVLSVIAVCITIQSMLASCKEKKRPLDDRMYVRSAPENPKKVSERYLAH</sequence>
<evidence type="ECO:0000313" key="2">
    <source>
        <dbReference type="EMBL" id="KAJ7771945.1"/>
    </source>
</evidence>
<protein>
    <submittedName>
        <fullName evidence="2">Ubiquitin-conjugating enzyme/RWD-like protein</fullName>
    </submittedName>
</protein>
<comment type="caution">
    <text evidence="2">The sequence shown here is derived from an EMBL/GenBank/DDBJ whole genome shotgun (WGS) entry which is preliminary data.</text>
</comment>
<dbReference type="SUPFAM" id="SSF54495">
    <property type="entry name" value="UBC-like"/>
    <property type="match status" value="1"/>
</dbReference>
<dbReference type="AlphaFoldDB" id="A0AAD7NRA8"/>